<dbReference type="Gene3D" id="3.40.50.150">
    <property type="entry name" value="Vaccinia Virus protein VP39"/>
    <property type="match status" value="1"/>
</dbReference>
<dbReference type="NCBIfam" id="TIGR00675">
    <property type="entry name" value="dcm"/>
    <property type="match status" value="1"/>
</dbReference>
<dbReference type="GO" id="GO:0032259">
    <property type="term" value="P:methylation"/>
    <property type="evidence" value="ECO:0007669"/>
    <property type="project" value="UniProtKB-KW"/>
</dbReference>
<feature type="active site" evidence="6">
    <location>
        <position position="89"/>
    </location>
</feature>
<dbReference type="Gene3D" id="3.90.120.10">
    <property type="entry name" value="DNA Methylase, subunit A, domain 2"/>
    <property type="match status" value="1"/>
</dbReference>
<evidence type="ECO:0000256" key="5">
    <source>
        <dbReference type="ARBA" id="ARBA00022747"/>
    </source>
</evidence>
<dbReference type="EMBL" id="UHFG01000004">
    <property type="protein sequence ID" value="SUN50297.1"/>
    <property type="molecule type" value="Genomic_DNA"/>
</dbReference>
<sequence length="395" mass="44974">MNYIDLFAGSGGLSLGLHNAGLKGLFAVEKNKDAFATLKYNLIEKKKHFDWPEWLEMKNWDINELLSEHKNELVQLKGKVDLVVGGPLCQGFSIAGKRENNDIRNQLMHSYIELVKLVDPQMLFFENVQGFTIDFRENGKRKNYSAILAEDLKKLGYKINSQIVTMSEFGIPQNRKRFILFASKNREESQLFFERLYNNIDAFLDNRNLASKVTISAAIGDLIRSKGFVESPDTKNFHNGLYGDAESAYQRLMRQNIPSNNKVPDSHRFANHSDATIKLFKELMKVSDKAIRITPKMNVVEGLKKRGITPLKADSICNTITSIPDDYVHYAEPRIMTVREHARIQSFPDDYEFKGPYTTGGARRKIDVPRYTQVANAIPPLFAEQVGAVLLNFLS</sequence>
<dbReference type="EC" id="2.1.1.37" evidence="1"/>
<keyword evidence="2 6" id="KW-0489">Methyltransferase</keyword>
<dbReference type="InterPro" id="IPR029063">
    <property type="entry name" value="SAM-dependent_MTases_sf"/>
</dbReference>
<proteinExistence type="inferred from homology"/>
<dbReference type="Proteomes" id="UP000254797">
    <property type="component" value="Unassembled WGS sequence"/>
</dbReference>
<dbReference type="Pfam" id="PF00145">
    <property type="entry name" value="DNA_methylase"/>
    <property type="match status" value="1"/>
</dbReference>
<evidence type="ECO:0000256" key="2">
    <source>
        <dbReference type="ARBA" id="ARBA00022603"/>
    </source>
</evidence>
<dbReference type="PANTHER" id="PTHR10629">
    <property type="entry name" value="CYTOSINE-SPECIFIC METHYLTRANSFERASE"/>
    <property type="match status" value="1"/>
</dbReference>
<dbReference type="GO" id="GO:0003886">
    <property type="term" value="F:DNA (cytosine-5-)-methyltransferase activity"/>
    <property type="evidence" value="ECO:0007669"/>
    <property type="project" value="UniProtKB-EC"/>
</dbReference>
<comment type="similarity">
    <text evidence="6 7">Belongs to the class I-like SAM-binding methyltransferase superfamily. C5-methyltransferase family.</text>
</comment>
<evidence type="ECO:0000256" key="4">
    <source>
        <dbReference type="ARBA" id="ARBA00022691"/>
    </source>
</evidence>
<keyword evidence="5" id="KW-0680">Restriction system</keyword>
<dbReference type="InterPro" id="IPR050390">
    <property type="entry name" value="C5-Methyltransferase"/>
</dbReference>
<evidence type="ECO:0000313" key="9">
    <source>
        <dbReference type="Proteomes" id="UP000254797"/>
    </source>
</evidence>
<evidence type="ECO:0000256" key="3">
    <source>
        <dbReference type="ARBA" id="ARBA00022679"/>
    </source>
</evidence>
<dbReference type="RefSeq" id="WP_115246269.1">
    <property type="nucleotide sequence ID" value="NZ_UHFG01000004.1"/>
</dbReference>
<dbReference type="PANTHER" id="PTHR10629:SF52">
    <property type="entry name" value="DNA (CYTOSINE-5)-METHYLTRANSFERASE 1"/>
    <property type="match status" value="1"/>
</dbReference>
<protein>
    <recommendedName>
        <fullName evidence="1">DNA (cytosine-5-)-methyltransferase</fullName>
        <ecNumber evidence="1">2.1.1.37</ecNumber>
    </recommendedName>
</protein>
<organism evidence="8 9">
    <name type="scientific">Streptococcus dysgalactiae subsp. dysgalactiae</name>
    <dbReference type="NCBI Taxonomy" id="99822"/>
    <lineage>
        <taxon>Bacteria</taxon>
        <taxon>Bacillati</taxon>
        <taxon>Bacillota</taxon>
        <taxon>Bacilli</taxon>
        <taxon>Lactobacillales</taxon>
        <taxon>Streptococcaceae</taxon>
        <taxon>Streptococcus</taxon>
    </lineage>
</organism>
<dbReference type="SUPFAM" id="SSF53335">
    <property type="entry name" value="S-adenosyl-L-methionine-dependent methyltransferases"/>
    <property type="match status" value="1"/>
</dbReference>
<keyword evidence="3 6" id="KW-0808">Transferase</keyword>
<keyword evidence="4 6" id="KW-0949">S-adenosyl-L-methionine</keyword>
<dbReference type="AlphaFoldDB" id="A0A380JVQ7"/>
<dbReference type="InterPro" id="IPR001525">
    <property type="entry name" value="C5_MeTfrase"/>
</dbReference>
<gene>
    <name evidence="8" type="primary">bspRIM</name>
    <name evidence="8" type="ORF">NCTC4670_01307</name>
</gene>
<evidence type="ECO:0000256" key="7">
    <source>
        <dbReference type="RuleBase" id="RU000416"/>
    </source>
</evidence>
<dbReference type="GO" id="GO:0009307">
    <property type="term" value="P:DNA restriction-modification system"/>
    <property type="evidence" value="ECO:0007669"/>
    <property type="project" value="UniProtKB-KW"/>
</dbReference>
<evidence type="ECO:0000256" key="6">
    <source>
        <dbReference type="PROSITE-ProRule" id="PRU01016"/>
    </source>
</evidence>
<accession>A0A380JVQ7</accession>
<dbReference type="PRINTS" id="PR00105">
    <property type="entry name" value="C5METTRFRASE"/>
</dbReference>
<dbReference type="PROSITE" id="PS51679">
    <property type="entry name" value="SAM_MT_C5"/>
    <property type="match status" value="1"/>
</dbReference>
<evidence type="ECO:0000313" key="8">
    <source>
        <dbReference type="EMBL" id="SUN50297.1"/>
    </source>
</evidence>
<reference evidence="8 9" key="1">
    <citation type="submission" date="2018-06" db="EMBL/GenBank/DDBJ databases">
        <authorList>
            <consortium name="Pathogen Informatics"/>
            <person name="Doyle S."/>
        </authorList>
    </citation>
    <scope>NUCLEOTIDE SEQUENCE [LARGE SCALE GENOMIC DNA]</scope>
    <source>
        <strain evidence="8 9">NCTC4670</strain>
    </source>
</reference>
<dbReference type="REBASE" id="431613">
    <property type="entry name" value="M.Sdy4670ORF1307P"/>
</dbReference>
<name>A0A380JVQ7_STRDY</name>
<evidence type="ECO:0000256" key="1">
    <source>
        <dbReference type="ARBA" id="ARBA00011975"/>
    </source>
</evidence>